<dbReference type="RefSeq" id="WP_264505580.1">
    <property type="nucleotide sequence ID" value="NZ_JAPDFL010000001.1"/>
</dbReference>
<accession>A0ABT3GYF7</accession>
<proteinExistence type="predicted"/>
<evidence type="ECO:0000313" key="1">
    <source>
        <dbReference type="EMBL" id="MCW1932594.1"/>
    </source>
</evidence>
<keyword evidence="2" id="KW-1185">Reference proteome</keyword>
<gene>
    <name evidence="1" type="ORF">OKW52_10090</name>
</gene>
<protein>
    <submittedName>
        <fullName evidence="1">Uncharacterized protein</fullName>
    </submittedName>
</protein>
<dbReference type="EMBL" id="JAPDFL010000001">
    <property type="protein sequence ID" value="MCW1932594.1"/>
    <property type="molecule type" value="Genomic_DNA"/>
</dbReference>
<evidence type="ECO:0000313" key="2">
    <source>
        <dbReference type="Proteomes" id="UP001208938"/>
    </source>
</evidence>
<dbReference type="Proteomes" id="UP001208938">
    <property type="component" value="Unassembled WGS sequence"/>
</dbReference>
<comment type="caution">
    <text evidence="1">The sequence shown here is derived from an EMBL/GenBank/DDBJ whole genome shotgun (WGS) entry which is preliminary data.</text>
</comment>
<name>A0ABT3GYF7_9RHOB</name>
<reference evidence="1 2" key="1">
    <citation type="submission" date="2022-10" db="EMBL/GenBank/DDBJ databases">
        <title>Pararhodobacter sp. nov., isolated from marine algae.</title>
        <authorList>
            <person name="Choi B.J."/>
            <person name="Kim J.M."/>
            <person name="Lee J.K."/>
            <person name="Choi D.G."/>
            <person name="Jeon C.O."/>
        </authorList>
    </citation>
    <scope>NUCLEOTIDE SEQUENCE [LARGE SCALE GENOMIC DNA]</scope>
    <source>
        <strain evidence="1 2">ZQ420</strain>
    </source>
</reference>
<sequence length="89" mass="9970">MSKEMMFPIMGDPIIKAIPWPALLPHEASAQRNHGGQTLNRLAQRGGLGIEEAYHILRDEPCPTGDRYNKDLVRVALMRMLAKFNAGQN</sequence>
<organism evidence="1 2">
    <name type="scientific">Pararhodobacter zhoushanensis</name>
    <dbReference type="NCBI Taxonomy" id="2479545"/>
    <lineage>
        <taxon>Bacteria</taxon>
        <taxon>Pseudomonadati</taxon>
        <taxon>Pseudomonadota</taxon>
        <taxon>Alphaproteobacteria</taxon>
        <taxon>Rhodobacterales</taxon>
        <taxon>Paracoccaceae</taxon>
        <taxon>Pararhodobacter</taxon>
    </lineage>
</organism>